<protein>
    <submittedName>
        <fullName evidence="2">Uncharacterized protein</fullName>
    </submittedName>
</protein>
<dbReference type="AlphaFoldDB" id="A0A238C5T1"/>
<gene>
    <name evidence="2" type="ORF">X798_00451</name>
</gene>
<proteinExistence type="predicted"/>
<name>A0A238C5T1_9BILA</name>
<feature type="coiled-coil region" evidence="1">
    <location>
        <begin position="71"/>
        <end position="122"/>
    </location>
</feature>
<evidence type="ECO:0000256" key="1">
    <source>
        <dbReference type="SAM" id="Coils"/>
    </source>
</evidence>
<accession>A0A238C5T1</accession>
<dbReference type="EMBL" id="KZ269977">
    <property type="protein sequence ID" value="OZC12817.1"/>
    <property type="molecule type" value="Genomic_DNA"/>
</dbReference>
<keyword evidence="1" id="KW-0175">Coiled coil</keyword>
<dbReference type="Proteomes" id="UP000242913">
    <property type="component" value="Unassembled WGS sequence"/>
</dbReference>
<organism evidence="2 3">
    <name type="scientific">Onchocerca flexuosa</name>
    <dbReference type="NCBI Taxonomy" id="387005"/>
    <lineage>
        <taxon>Eukaryota</taxon>
        <taxon>Metazoa</taxon>
        <taxon>Ecdysozoa</taxon>
        <taxon>Nematoda</taxon>
        <taxon>Chromadorea</taxon>
        <taxon>Rhabditida</taxon>
        <taxon>Spirurina</taxon>
        <taxon>Spiruromorpha</taxon>
        <taxon>Filarioidea</taxon>
        <taxon>Onchocercidae</taxon>
        <taxon>Onchocerca</taxon>
    </lineage>
</organism>
<reference evidence="2 3" key="1">
    <citation type="submission" date="2015-12" db="EMBL/GenBank/DDBJ databases">
        <title>Draft genome of the nematode, Onchocerca flexuosa.</title>
        <authorList>
            <person name="Mitreva M."/>
        </authorList>
    </citation>
    <scope>NUCLEOTIDE SEQUENCE [LARGE SCALE GENOMIC DNA]</scope>
    <source>
        <strain evidence="2">Red Deer</strain>
    </source>
</reference>
<dbReference type="OrthoDB" id="5843220at2759"/>
<evidence type="ECO:0000313" key="3">
    <source>
        <dbReference type="Proteomes" id="UP000242913"/>
    </source>
</evidence>
<evidence type="ECO:0000313" key="2">
    <source>
        <dbReference type="EMBL" id="OZC12817.1"/>
    </source>
</evidence>
<feature type="coiled-coil region" evidence="1">
    <location>
        <begin position="189"/>
        <end position="236"/>
    </location>
</feature>
<keyword evidence="3" id="KW-1185">Reference proteome</keyword>
<sequence>MPRGALRQVQNISTDAMWKGGELKRSKTITTNAKAPYDCCTSKYINCMKTRKDGNEQNGAKTENWNLKRTLVNIEENLNETKVRKVELLHESSNTVEDGKEQNGAKTENRKLKRILVNIEENLNERKVLELLHESPNTVEIAIQTDVIVNNKLPELTAEDLRSSEVSANYWRRLEERLHVESEREAQINFELSIRLAKLNEKIAEKEEDYLALKHYISAEENIEHLNELNENKMVERDENDISWKT</sequence>